<accession>A0A937X578</accession>
<proteinExistence type="predicted"/>
<protein>
    <submittedName>
        <fullName evidence="1">Uncharacterized protein</fullName>
    </submittedName>
</protein>
<dbReference type="AlphaFoldDB" id="A0A937X578"/>
<organism evidence="1 2">
    <name type="scientific">Candidatus Tanganyikabacteria bacterium</name>
    <dbReference type="NCBI Taxonomy" id="2961651"/>
    <lineage>
        <taxon>Bacteria</taxon>
        <taxon>Bacillati</taxon>
        <taxon>Candidatus Sericytochromatia</taxon>
        <taxon>Candidatus Tanganyikabacteria</taxon>
    </lineage>
</organism>
<sequence length="390" mass="41697">NPDRGSRIGIGQAGLALVELDECKTGRCDFGKVERHSPEGTMLHEILHSLGAVPEGAPNYYDKTHGSQHTGDMASDIMNVNPDAAGSKDPVRLDPGRDDYYGHGRQDLLDIARSVFLDPQPANYVPPRQTRLAIGPGTNPVAYARGVPESGLIGSAAVEDEVVAAVTAKIAARSGATIRRISRVKAAVRLAARESAAKRNFDMYKLARQAGYVGTGYYSAHVISSSKSPSAAGTQVADAMPAYSLGAWQAEAGAYVDGSNTWVVVFYAMTQADFEESKLGLGPYNTYTLTARFTALTPDASGNLEVFAQTGKNQVYDEPLAASKVAEIYLDFPRDGAYKSQVFMRDAAGKGYFAGSFYVDGTKPLDQAALDQEPATVRVWPEVGWLTGGR</sequence>
<gene>
    <name evidence="1" type="ORF">FJZ00_13255</name>
</gene>
<evidence type="ECO:0000313" key="2">
    <source>
        <dbReference type="Proteomes" id="UP000703893"/>
    </source>
</evidence>
<name>A0A937X578_9BACT</name>
<reference evidence="1 2" key="1">
    <citation type="submission" date="2019-03" db="EMBL/GenBank/DDBJ databases">
        <title>Lake Tanganyika Metagenome-Assembled Genomes (MAGs).</title>
        <authorList>
            <person name="Tran P."/>
        </authorList>
    </citation>
    <scope>NUCLEOTIDE SEQUENCE [LARGE SCALE GENOMIC DNA]</scope>
    <source>
        <strain evidence="1">K_DeepCast_65m_m2_236</strain>
    </source>
</reference>
<comment type="caution">
    <text evidence="1">The sequence shown here is derived from an EMBL/GenBank/DDBJ whole genome shotgun (WGS) entry which is preliminary data.</text>
</comment>
<dbReference type="Proteomes" id="UP000703893">
    <property type="component" value="Unassembled WGS sequence"/>
</dbReference>
<dbReference type="EMBL" id="VGJX01000866">
    <property type="protein sequence ID" value="MBM3276114.1"/>
    <property type="molecule type" value="Genomic_DNA"/>
</dbReference>
<feature type="non-terminal residue" evidence="1">
    <location>
        <position position="1"/>
    </location>
</feature>
<evidence type="ECO:0000313" key="1">
    <source>
        <dbReference type="EMBL" id="MBM3276114.1"/>
    </source>
</evidence>